<name>A0A011VZU6_RUMAL</name>
<evidence type="ECO:0000313" key="2">
    <source>
        <dbReference type="EMBL" id="EXM40048.1"/>
    </source>
</evidence>
<dbReference type="InterPro" id="IPR054384">
    <property type="entry name" value="SecDF_P1_head"/>
</dbReference>
<sequence>MKKLVFAVCLVMCLAGCGNNSTEDKAKDSKASAESAVSSAEESKFNSHITYTCEKAADDAELDKVADALDARYSQAFSESEHTIKKDYENKEIRLEFDNTEGTEDFVETSTLANIVKFVKGKDKTGEVILTNDNVEQCVNQVYVDPNTGLDNYVVSIEFDDEGKQLFADATTELSEKKMPISVWLNDEIISAPMVNEPITDGKCQISGDFDEEKATDLADKIAMKPLPFDITVKESELNK</sequence>
<feature type="domain" description="SecDF P1 head subdomain" evidence="1">
    <location>
        <begin position="127"/>
        <end position="222"/>
    </location>
</feature>
<accession>A0A011VZU6</accession>
<comment type="caution">
    <text evidence="2">The sequence shown here is derived from an EMBL/GenBank/DDBJ whole genome shotgun (WGS) entry which is preliminary data.</text>
</comment>
<keyword evidence="3" id="KW-1185">Reference proteome</keyword>
<dbReference type="PATRIC" id="fig|1341156.4.peg.815"/>
<organism evidence="2 3">
    <name type="scientific">Ruminococcus albus SY3</name>
    <dbReference type="NCBI Taxonomy" id="1341156"/>
    <lineage>
        <taxon>Bacteria</taxon>
        <taxon>Bacillati</taxon>
        <taxon>Bacillota</taxon>
        <taxon>Clostridia</taxon>
        <taxon>Eubacteriales</taxon>
        <taxon>Oscillospiraceae</taxon>
        <taxon>Ruminococcus</taxon>
    </lineage>
</organism>
<gene>
    <name evidence="2" type="ORF">RASY3_04255</name>
</gene>
<evidence type="ECO:0000259" key="1">
    <source>
        <dbReference type="Pfam" id="PF22599"/>
    </source>
</evidence>
<reference evidence="2 3" key="1">
    <citation type="submission" date="2013-06" db="EMBL/GenBank/DDBJ databases">
        <title>Rumen cellulosomics: divergent fiber-degrading strategies revealed by comparative genome-wide analysis of six Ruminococcal strains.</title>
        <authorList>
            <person name="Dassa B."/>
            <person name="Borovok I."/>
            <person name="Lamed R."/>
            <person name="Flint H."/>
            <person name="Yeoman C.J."/>
            <person name="White B."/>
            <person name="Bayer E.A."/>
        </authorList>
    </citation>
    <scope>NUCLEOTIDE SEQUENCE [LARGE SCALE GENOMIC DNA]</scope>
    <source>
        <strain evidence="2 3">SY3</strain>
    </source>
</reference>
<dbReference type="AlphaFoldDB" id="A0A011VZU6"/>
<dbReference type="Proteomes" id="UP000021369">
    <property type="component" value="Unassembled WGS sequence"/>
</dbReference>
<dbReference type="RefSeq" id="WP_037285556.1">
    <property type="nucleotide sequence ID" value="NZ_JEOB01000002.1"/>
</dbReference>
<protein>
    <recommendedName>
        <fullName evidence="1">SecDF P1 head subdomain domain-containing protein</fullName>
    </recommendedName>
</protein>
<dbReference type="EMBL" id="JEOB01000002">
    <property type="protein sequence ID" value="EXM40048.1"/>
    <property type="molecule type" value="Genomic_DNA"/>
</dbReference>
<evidence type="ECO:0000313" key="3">
    <source>
        <dbReference type="Proteomes" id="UP000021369"/>
    </source>
</evidence>
<dbReference type="Gene3D" id="3.30.1360.200">
    <property type="match status" value="1"/>
</dbReference>
<proteinExistence type="predicted"/>
<dbReference type="OrthoDB" id="1827323at2"/>
<dbReference type="Pfam" id="PF22599">
    <property type="entry name" value="SecDF_P1_head"/>
    <property type="match status" value="1"/>
</dbReference>